<protein>
    <submittedName>
        <fullName evidence="3">Uncharacterized protein</fullName>
    </submittedName>
</protein>
<reference evidence="3" key="1">
    <citation type="submission" date="2020-05" db="EMBL/GenBank/DDBJ databases">
        <authorList>
            <person name="Chiriac C."/>
            <person name="Salcher M."/>
            <person name="Ghai R."/>
            <person name="Kavagutti S V."/>
        </authorList>
    </citation>
    <scope>NUCLEOTIDE SEQUENCE</scope>
</reference>
<proteinExistence type="predicted"/>
<dbReference type="EMBL" id="LR796712">
    <property type="protein sequence ID" value="CAB4160726.1"/>
    <property type="molecule type" value="Genomic_DNA"/>
</dbReference>
<sequence length="123" mass="14601">MSSSISIPTSLDVAENVTNAIEDYEFLKFFDFDYKANIDLDYSVSNARRVIYLAQNRPTNNDKYITDLLMKKCIGEFLYKIEIITQANKKLRARIKTYKEQNKVFKRHEKYEKSKQIKKVENE</sequence>
<keyword evidence="1" id="KW-0175">Coiled coil</keyword>
<dbReference type="EMBL" id="LR798336">
    <property type="protein sequence ID" value="CAB5224962.1"/>
    <property type="molecule type" value="Genomic_DNA"/>
</dbReference>
<feature type="coiled-coil region" evidence="1">
    <location>
        <begin position="81"/>
        <end position="108"/>
    </location>
</feature>
<gene>
    <name evidence="2" type="ORF">UFOVP733_8</name>
    <name evidence="3" type="ORF">UFOVP743_51</name>
</gene>
<organism evidence="3">
    <name type="scientific">uncultured Caudovirales phage</name>
    <dbReference type="NCBI Taxonomy" id="2100421"/>
    <lineage>
        <taxon>Viruses</taxon>
        <taxon>Duplodnaviria</taxon>
        <taxon>Heunggongvirae</taxon>
        <taxon>Uroviricota</taxon>
        <taxon>Caudoviricetes</taxon>
        <taxon>Peduoviridae</taxon>
        <taxon>Maltschvirus</taxon>
        <taxon>Maltschvirus maltsch</taxon>
    </lineage>
</organism>
<accession>A0A6J7X385</accession>
<name>A0A6J7X385_9CAUD</name>
<evidence type="ECO:0000256" key="1">
    <source>
        <dbReference type="SAM" id="Coils"/>
    </source>
</evidence>
<evidence type="ECO:0000313" key="3">
    <source>
        <dbReference type="EMBL" id="CAB5224962.1"/>
    </source>
</evidence>
<evidence type="ECO:0000313" key="2">
    <source>
        <dbReference type="EMBL" id="CAB4160726.1"/>
    </source>
</evidence>